<gene>
    <name evidence="3" type="ORF">MGAL_10B066503</name>
</gene>
<dbReference type="Proteomes" id="UP000596742">
    <property type="component" value="Unassembled WGS sequence"/>
</dbReference>
<evidence type="ECO:0000256" key="2">
    <source>
        <dbReference type="SAM" id="SignalP"/>
    </source>
</evidence>
<feature type="signal peptide" evidence="2">
    <location>
        <begin position="1"/>
        <end position="24"/>
    </location>
</feature>
<dbReference type="GO" id="GO:0031012">
    <property type="term" value="C:extracellular matrix"/>
    <property type="evidence" value="ECO:0007669"/>
    <property type="project" value="TreeGrafter"/>
</dbReference>
<name>A0A8B6FB28_MYTGA</name>
<dbReference type="PANTHER" id="PTHR24023:SF1082">
    <property type="entry name" value="COLLAGEN TRIPLE HELIX REPEAT"/>
    <property type="match status" value="1"/>
</dbReference>
<accession>A0A8B6FB28</accession>
<sequence>MHAPLSPVIYVALITSLLDNVIESACTFPSYLIGEWTDVTKGLSITFQSTTPNLLGWKILVTGEVMQDHKCIKSTGNVFVFEGRYFGIDLDLLLNYYVCMKITKITDDVLYYYLLSDKNHIGNDERIYTPVPVPDANTTATCDYCQFTETIPDGDFRELRKSGTAETLTTDPQLCLPCNSTCDSGTIGETGEKGDTGPTGPKGDTGLTGPKGDTGPTGPKGDTGAKGDTGPTGPKGDTGLTGAKGDTGPTGPKGDTGLTGPKGDTGPTGPKGDTGLTGAKGDTGLTGPKGDTGPSGPKGDTGQTGPKGDTGAAGRNGTAGPSGPKGDTGLTGAKGDTGLTGPTGDTGLTGPKGDTGLTGPKGDKGAAGRNGTAGPTGPKGDTGKDGHMGMKGDKGDTGIFDVRVHLYVEKGRLRIGRIGK</sequence>
<dbReference type="GO" id="GO:0030198">
    <property type="term" value="P:extracellular matrix organization"/>
    <property type="evidence" value="ECO:0007669"/>
    <property type="project" value="TreeGrafter"/>
</dbReference>
<keyword evidence="2" id="KW-0732">Signal</keyword>
<dbReference type="Pfam" id="PF01391">
    <property type="entry name" value="Collagen"/>
    <property type="match status" value="2"/>
</dbReference>
<dbReference type="GO" id="GO:0005615">
    <property type="term" value="C:extracellular space"/>
    <property type="evidence" value="ECO:0007669"/>
    <property type="project" value="TreeGrafter"/>
</dbReference>
<evidence type="ECO:0000313" key="3">
    <source>
        <dbReference type="EMBL" id="VDI47234.1"/>
    </source>
</evidence>
<dbReference type="OrthoDB" id="5983381at2759"/>
<feature type="chain" id="PRO_5032826813" evidence="2">
    <location>
        <begin position="25"/>
        <end position="420"/>
    </location>
</feature>
<evidence type="ECO:0000313" key="4">
    <source>
        <dbReference type="Proteomes" id="UP000596742"/>
    </source>
</evidence>
<dbReference type="GO" id="GO:0030020">
    <property type="term" value="F:extracellular matrix structural constituent conferring tensile strength"/>
    <property type="evidence" value="ECO:0007669"/>
    <property type="project" value="TreeGrafter"/>
</dbReference>
<dbReference type="AlphaFoldDB" id="A0A8B6FB28"/>
<organism evidence="3 4">
    <name type="scientific">Mytilus galloprovincialis</name>
    <name type="common">Mediterranean mussel</name>
    <dbReference type="NCBI Taxonomy" id="29158"/>
    <lineage>
        <taxon>Eukaryota</taxon>
        <taxon>Metazoa</taxon>
        <taxon>Spiralia</taxon>
        <taxon>Lophotrochozoa</taxon>
        <taxon>Mollusca</taxon>
        <taxon>Bivalvia</taxon>
        <taxon>Autobranchia</taxon>
        <taxon>Pteriomorphia</taxon>
        <taxon>Mytilida</taxon>
        <taxon>Mytiloidea</taxon>
        <taxon>Mytilidae</taxon>
        <taxon>Mytilinae</taxon>
        <taxon>Mytilus</taxon>
    </lineage>
</organism>
<feature type="region of interest" description="Disordered" evidence="1">
    <location>
        <begin position="187"/>
        <end position="396"/>
    </location>
</feature>
<feature type="compositionally biased region" description="Basic and acidic residues" evidence="1">
    <location>
        <begin position="381"/>
        <end position="396"/>
    </location>
</feature>
<protein>
    <submittedName>
        <fullName evidence="3">Uncharacterized protein</fullName>
    </submittedName>
</protein>
<proteinExistence type="predicted"/>
<comment type="caution">
    <text evidence="3">The sequence shown here is derived from an EMBL/GenBank/DDBJ whole genome shotgun (WGS) entry which is preliminary data.</text>
</comment>
<keyword evidence="4" id="KW-1185">Reference proteome</keyword>
<evidence type="ECO:0000256" key="1">
    <source>
        <dbReference type="SAM" id="MobiDB-lite"/>
    </source>
</evidence>
<dbReference type="PANTHER" id="PTHR24023">
    <property type="entry name" value="COLLAGEN ALPHA"/>
    <property type="match status" value="1"/>
</dbReference>
<dbReference type="InterPro" id="IPR008160">
    <property type="entry name" value="Collagen"/>
</dbReference>
<dbReference type="InterPro" id="IPR050149">
    <property type="entry name" value="Collagen_superfamily"/>
</dbReference>
<reference evidence="3" key="1">
    <citation type="submission" date="2018-11" db="EMBL/GenBank/DDBJ databases">
        <authorList>
            <person name="Alioto T."/>
            <person name="Alioto T."/>
        </authorList>
    </citation>
    <scope>NUCLEOTIDE SEQUENCE</scope>
</reference>
<feature type="compositionally biased region" description="Low complexity" evidence="1">
    <location>
        <begin position="196"/>
        <end position="277"/>
    </location>
</feature>
<feature type="compositionally biased region" description="Low complexity" evidence="1">
    <location>
        <begin position="334"/>
        <end position="360"/>
    </location>
</feature>
<dbReference type="EMBL" id="UYJE01006583">
    <property type="protein sequence ID" value="VDI47234.1"/>
    <property type="molecule type" value="Genomic_DNA"/>
</dbReference>